<name>A0A8J4C6G4_9CHLO</name>
<gene>
    <name evidence="4" type="ORF">Vretifemale_5373</name>
</gene>
<dbReference type="PANTHER" id="PTHR11145">
    <property type="entry name" value="BTB/POZ DOMAIN-CONTAINING ADAPTER FOR CUL3-MEDIATED RHOA DEGRADATION PROTEIN FAMILY MEMBER"/>
    <property type="match status" value="1"/>
</dbReference>
<evidence type="ECO:0000256" key="1">
    <source>
        <dbReference type="SAM" id="Coils"/>
    </source>
</evidence>
<evidence type="ECO:0000256" key="2">
    <source>
        <dbReference type="SAM" id="MobiDB-lite"/>
    </source>
</evidence>
<feature type="compositionally biased region" description="Polar residues" evidence="2">
    <location>
        <begin position="12"/>
        <end position="29"/>
    </location>
</feature>
<comment type="caution">
    <text evidence="4">The sequence shown here is derived from an EMBL/GenBank/DDBJ whole genome shotgun (WGS) entry which is preliminary data.</text>
</comment>
<dbReference type="PANTHER" id="PTHR11145:SF8">
    <property type="entry name" value="RE57120P"/>
    <property type="match status" value="1"/>
</dbReference>
<evidence type="ECO:0000313" key="5">
    <source>
        <dbReference type="Proteomes" id="UP000747110"/>
    </source>
</evidence>
<keyword evidence="1" id="KW-0175">Coiled coil</keyword>
<dbReference type="EMBL" id="BNCP01000007">
    <property type="protein sequence ID" value="GIL75613.1"/>
    <property type="molecule type" value="Genomic_DNA"/>
</dbReference>
<proteinExistence type="predicted"/>
<dbReference type="OrthoDB" id="2414723at2759"/>
<evidence type="ECO:0000313" key="4">
    <source>
        <dbReference type="EMBL" id="GIL75613.1"/>
    </source>
</evidence>
<dbReference type="InterPro" id="IPR011333">
    <property type="entry name" value="SKP1/BTB/POZ_sf"/>
</dbReference>
<dbReference type="InterPro" id="IPR003131">
    <property type="entry name" value="T1-type_BTB"/>
</dbReference>
<reference evidence="4" key="1">
    <citation type="journal article" date="2021" name="Proc. Natl. Acad. Sci. U.S.A.">
        <title>Three genomes in the algal genus Volvox reveal the fate of a haploid sex-determining region after a transition to homothallism.</title>
        <authorList>
            <person name="Yamamoto K."/>
            <person name="Hamaji T."/>
            <person name="Kawai-Toyooka H."/>
            <person name="Matsuzaki R."/>
            <person name="Takahashi F."/>
            <person name="Nishimura Y."/>
            <person name="Kawachi M."/>
            <person name="Noguchi H."/>
            <person name="Minakuchi Y."/>
            <person name="Umen J.G."/>
            <person name="Toyoda A."/>
            <person name="Nozaki H."/>
        </authorList>
    </citation>
    <scope>NUCLEOTIDE SEQUENCE</scope>
    <source>
        <strain evidence="4">NIES-3786</strain>
    </source>
</reference>
<accession>A0A8J4C6G4</accession>
<dbReference type="GO" id="GO:0051260">
    <property type="term" value="P:protein homooligomerization"/>
    <property type="evidence" value="ECO:0007669"/>
    <property type="project" value="InterPro"/>
</dbReference>
<feature type="coiled-coil region" evidence="1">
    <location>
        <begin position="71"/>
        <end position="105"/>
    </location>
</feature>
<feature type="domain" description="Potassium channel tetramerisation-type BTB" evidence="3">
    <location>
        <begin position="112"/>
        <end position="169"/>
    </location>
</feature>
<dbReference type="Pfam" id="PF02214">
    <property type="entry name" value="BTB_2"/>
    <property type="match status" value="1"/>
</dbReference>
<feature type="compositionally biased region" description="Low complexity" evidence="2">
    <location>
        <begin position="1"/>
        <end position="11"/>
    </location>
</feature>
<protein>
    <recommendedName>
        <fullName evidence="3">Potassium channel tetramerisation-type BTB domain-containing protein</fullName>
    </recommendedName>
</protein>
<evidence type="ECO:0000259" key="3">
    <source>
        <dbReference type="Pfam" id="PF02214"/>
    </source>
</evidence>
<dbReference type="Gene3D" id="3.30.710.10">
    <property type="entry name" value="Potassium Channel Kv1.1, Chain A"/>
    <property type="match status" value="1"/>
</dbReference>
<feature type="region of interest" description="Disordered" evidence="2">
    <location>
        <begin position="1"/>
        <end position="46"/>
    </location>
</feature>
<dbReference type="SUPFAM" id="SSF54695">
    <property type="entry name" value="POZ domain"/>
    <property type="match status" value="1"/>
</dbReference>
<dbReference type="AlphaFoldDB" id="A0A8J4C6G4"/>
<dbReference type="InterPro" id="IPR045068">
    <property type="entry name" value="BACURD1-3"/>
</dbReference>
<dbReference type="Proteomes" id="UP000747110">
    <property type="component" value="Unassembled WGS sequence"/>
</dbReference>
<sequence>MNSSPSENSSPVWSTKDTSSVGAEASTSGRADAGATVPSANGRPSSCSMDVALSRFKAGASSFHTLIGELVAATEAERKALEEARRQLEEERSQWELERQRVQTILHDVEQVTLNVGGRKFTTSVNTLRNAPNPSLFNAMFSGRHKLTKDEDGCYFIDRDGRHFHDILN</sequence>
<organism evidence="4 5">
    <name type="scientific">Volvox reticuliferus</name>
    <dbReference type="NCBI Taxonomy" id="1737510"/>
    <lineage>
        <taxon>Eukaryota</taxon>
        <taxon>Viridiplantae</taxon>
        <taxon>Chlorophyta</taxon>
        <taxon>core chlorophytes</taxon>
        <taxon>Chlorophyceae</taxon>
        <taxon>CS clade</taxon>
        <taxon>Chlamydomonadales</taxon>
        <taxon>Volvocaceae</taxon>
        <taxon>Volvox</taxon>
    </lineage>
</organism>
<keyword evidence="5" id="KW-1185">Reference proteome</keyword>